<proteinExistence type="predicted"/>
<dbReference type="AlphaFoldDB" id="W7UFI6"/>
<dbReference type="eggNOG" id="ENOG5032468">
    <property type="taxonomic scope" value="Bacteria"/>
</dbReference>
<keyword evidence="3" id="KW-1185">Reference proteome</keyword>
<sequence>MTDFPYISGVDVGTISNKEFARFETTKASDIVIALDKSGIPFSARFGDSEIVLTYDGRYKEEVEEIIAKVSSGDYEALLREIREKKDDNGYLILLSEVADVLNTPVGTLKARPVDLQEMLCKTYVDFWLCDTYTIQRELDRILTVNVRTLSDMQEHERRDYQANNTPEKREKVELDDAAHQMSVIRNAEDHRMKAEQMANETARTAYITREMRRKNAEELRRKQAESKRIPQRDERERTKRP</sequence>
<dbReference type="OrthoDB" id="1820373at2"/>
<dbReference type="EMBL" id="ATAX01000022">
    <property type="protein sequence ID" value="EWM53956.1"/>
    <property type="molecule type" value="Genomic_DNA"/>
</dbReference>
<accession>W7UFI6</accession>
<gene>
    <name evidence="2" type="ORF">RF007C_03330</name>
</gene>
<protein>
    <recommendedName>
        <fullName evidence="4">DUF4316 domain-containing protein</fullName>
    </recommendedName>
</protein>
<reference evidence="2 3" key="1">
    <citation type="journal article" date="2014" name="PLoS ONE">
        <title>Rumen cellulosomics: divergent fiber-degrading strategies revealed by comparative genome-wide analysis of six ruminococcal strains.</title>
        <authorList>
            <person name="Dassa B."/>
            <person name="Borovok I."/>
            <person name="Ruimy-Israeli V."/>
            <person name="Lamed R."/>
            <person name="Flint H.J."/>
            <person name="Duncan S.H."/>
            <person name="Henrissat B."/>
            <person name="Coutinho P."/>
            <person name="Morrison M."/>
            <person name="Mosoni P."/>
            <person name="Yeoman C.J."/>
            <person name="White B.A."/>
            <person name="Bayer E.A."/>
        </authorList>
    </citation>
    <scope>NUCLEOTIDE SEQUENCE [LARGE SCALE GENOMIC DNA]</scope>
    <source>
        <strain evidence="2 3">007c</strain>
    </source>
</reference>
<organism evidence="2 3">
    <name type="scientific">Ruminococcus flavefaciens 007c</name>
    <dbReference type="NCBI Taxonomy" id="1341157"/>
    <lineage>
        <taxon>Bacteria</taxon>
        <taxon>Bacillati</taxon>
        <taxon>Bacillota</taxon>
        <taxon>Clostridia</taxon>
        <taxon>Eubacteriales</taxon>
        <taxon>Oscillospiraceae</taxon>
        <taxon>Ruminococcus</taxon>
    </lineage>
</organism>
<comment type="caution">
    <text evidence="2">The sequence shown here is derived from an EMBL/GenBank/DDBJ whole genome shotgun (WGS) entry which is preliminary data.</text>
</comment>
<dbReference type="RefSeq" id="WP_037298432.1">
    <property type="nucleotide sequence ID" value="NZ_ATAX01000022.1"/>
</dbReference>
<evidence type="ECO:0000256" key="1">
    <source>
        <dbReference type="SAM" id="MobiDB-lite"/>
    </source>
</evidence>
<dbReference type="PATRIC" id="fig|1341157.4.peg.1319"/>
<feature type="compositionally biased region" description="Basic and acidic residues" evidence="1">
    <location>
        <begin position="210"/>
        <end position="242"/>
    </location>
</feature>
<feature type="region of interest" description="Disordered" evidence="1">
    <location>
        <begin position="197"/>
        <end position="242"/>
    </location>
</feature>
<evidence type="ECO:0000313" key="2">
    <source>
        <dbReference type="EMBL" id="EWM53956.1"/>
    </source>
</evidence>
<evidence type="ECO:0000313" key="3">
    <source>
        <dbReference type="Proteomes" id="UP000019365"/>
    </source>
</evidence>
<evidence type="ECO:0008006" key="4">
    <source>
        <dbReference type="Google" id="ProtNLM"/>
    </source>
</evidence>
<feature type="region of interest" description="Disordered" evidence="1">
    <location>
        <begin position="154"/>
        <end position="178"/>
    </location>
</feature>
<name>W7UFI6_RUMFL</name>
<dbReference type="Proteomes" id="UP000019365">
    <property type="component" value="Unassembled WGS sequence"/>
</dbReference>